<dbReference type="PROSITE" id="PS51128">
    <property type="entry name" value="ZF_DKSA_2"/>
    <property type="match status" value="1"/>
</dbReference>
<feature type="zinc finger region" description="dksA C4-type" evidence="4">
    <location>
        <begin position="40"/>
        <end position="64"/>
    </location>
</feature>
<evidence type="ECO:0000256" key="4">
    <source>
        <dbReference type="PROSITE-ProRule" id="PRU00510"/>
    </source>
</evidence>
<dbReference type="OrthoDB" id="962301at2"/>
<dbReference type="Pfam" id="PF01258">
    <property type="entry name" value="zf-dskA_traR"/>
    <property type="match status" value="1"/>
</dbReference>
<feature type="domain" description="Zinc finger DksA/TraR C4-type" evidence="5">
    <location>
        <begin position="38"/>
        <end position="69"/>
    </location>
</feature>
<evidence type="ECO:0000313" key="6">
    <source>
        <dbReference type="EMBL" id="SEH79369.1"/>
    </source>
</evidence>
<protein>
    <submittedName>
        <fullName evidence="6">Transcriptional regulator, TraR/DksA family</fullName>
    </submittedName>
</protein>
<dbReference type="EMBL" id="FNXG01000002">
    <property type="protein sequence ID" value="SEH79369.1"/>
    <property type="molecule type" value="Genomic_DNA"/>
</dbReference>
<reference evidence="7" key="1">
    <citation type="submission" date="2016-10" db="EMBL/GenBank/DDBJ databases">
        <authorList>
            <person name="Varghese N."/>
            <person name="Submissions S."/>
        </authorList>
    </citation>
    <scope>NUCLEOTIDE SEQUENCE [LARGE SCALE GENOMIC DNA]</scope>
    <source>
        <strain evidence="7">DSM 11593</strain>
    </source>
</reference>
<evidence type="ECO:0000256" key="1">
    <source>
        <dbReference type="ARBA" id="ARBA00022723"/>
    </source>
</evidence>
<dbReference type="InterPro" id="IPR000962">
    <property type="entry name" value="Znf_DskA_TraR"/>
</dbReference>
<proteinExistence type="predicted"/>
<dbReference type="SUPFAM" id="SSF57716">
    <property type="entry name" value="Glucocorticoid receptor-like (DNA-binding domain)"/>
    <property type="match status" value="1"/>
</dbReference>
<dbReference type="RefSeq" id="WP_090846190.1">
    <property type="nucleotide sequence ID" value="NZ_FNXG01000002.1"/>
</dbReference>
<name>A0A1H6L1Z5_9RHOB</name>
<dbReference type="Gene3D" id="1.20.120.910">
    <property type="entry name" value="DksA, coiled-coil domain"/>
    <property type="match status" value="1"/>
</dbReference>
<keyword evidence="2" id="KW-0863">Zinc-finger</keyword>
<dbReference type="PANTHER" id="PTHR38777:SF1">
    <property type="entry name" value="DNAK SUPPRESSOR PROTEIN"/>
    <property type="match status" value="1"/>
</dbReference>
<dbReference type="STRING" id="65735.SAMN04488075_1092"/>
<dbReference type="GO" id="GO:1900378">
    <property type="term" value="P:positive regulation of secondary metabolite biosynthetic process"/>
    <property type="evidence" value="ECO:0007669"/>
    <property type="project" value="TreeGrafter"/>
</dbReference>
<dbReference type="InterPro" id="IPR012783">
    <property type="entry name" value="Znf_C4_TraR"/>
</dbReference>
<dbReference type="GO" id="GO:0008270">
    <property type="term" value="F:zinc ion binding"/>
    <property type="evidence" value="ECO:0007669"/>
    <property type="project" value="UniProtKB-KW"/>
</dbReference>
<keyword evidence="1" id="KW-0479">Metal-binding</keyword>
<dbReference type="NCBIfam" id="NF008243">
    <property type="entry name" value="PRK11019.1"/>
    <property type="match status" value="1"/>
</dbReference>
<dbReference type="PANTHER" id="PTHR38777">
    <property type="entry name" value="FELS-2 PROPHAGE PROTEIN"/>
    <property type="match status" value="1"/>
</dbReference>
<sequence>MAGGWATDGAVNEQIEVSTEEALARMRLRNRRGGESLSECAECDEPIPEARRRAVPGVTLCVACQSESDRRFVPGAGINRRGSKDSQLR</sequence>
<dbReference type="Proteomes" id="UP000199125">
    <property type="component" value="Unassembled WGS sequence"/>
</dbReference>
<evidence type="ECO:0000256" key="2">
    <source>
        <dbReference type="ARBA" id="ARBA00022771"/>
    </source>
</evidence>
<evidence type="ECO:0000259" key="5">
    <source>
        <dbReference type="Pfam" id="PF01258"/>
    </source>
</evidence>
<dbReference type="NCBIfam" id="TIGR02419">
    <property type="entry name" value="C4_traR_proteo"/>
    <property type="match status" value="1"/>
</dbReference>
<keyword evidence="3" id="KW-0862">Zinc</keyword>
<dbReference type="AlphaFoldDB" id="A0A1H6L1Z5"/>
<dbReference type="InterPro" id="IPR020460">
    <property type="entry name" value="Znf_C4-type_bac"/>
</dbReference>
<evidence type="ECO:0000256" key="3">
    <source>
        <dbReference type="ARBA" id="ARBA00022833"/>
    </source>
</evidence>
<evidence type="ECO:0000313" key="7">
    <source>
        <dbReference type="Proteomes" id="UP000199125"/>
    </source>
</evidence>
<accession>A0A1H6L1Z5</accession>
<organism evidence="6 7">
    <name type="scientific">Paracoccus alkenifer</name>
    <dbReference type="NCBI Taxonomy" id="65735"/>
    <lineage>
        <taxon>Bacteria</taxon>
        <taxon>Pseudomonadati</taxon>
        <taxon>Pseudomonadota</taxon>
        <taxon>Alphaproteobacteria</taxon>
        <taxon>Rhodobacterales</taxon>
        <taxon>Paracoccaceae</taxon>
        <taxon>Paracoccus</taxon>
    </lineage>
</organism>
<keyword evidence="7" id="KW-1185">Reference proteome</keyword>
<dbReference type="PRINTS" id="PR00618">
    <property type="entry name" value="DKSAZNFINGER"/>
</dbReference>
<gene>
    <name evidence="6" type="ORF">SAMN04488075_1092</name>
</gene>